<sequence length="75" mass="7922">MNECKRSCVFSQYRSPDDDTALLQTPGGVTSTAACAASALVQSRFVRGVCRSTSATGAIQAPLDVAVFRTTVYCL</sequence>
<evidence type="ECO:0000313" key="2">
    <source>
        <dbReference type="Proteomes" id="UP001431783"/>
    </source>
</evidence>
<reference evidence="1 2" key="1">
    <citation type="submission" date="2023-03" db="EMBL/GenBank/DDBJ databases">
        <title>Genome insight into feeding habits of ladybird beetles.</title>
        <authorList>
            <person name="Li H.-S."/>
            <person name="Huang Y.-H."/>
            <person name="Pang H."/>
        </authorList>
    </citation>
    <scope>NUCLEOTIDE SEQUENCE [LARGE SCALE GENOMIC DNA]</scope>
    <source>
        <strain evidence="1">SYSU_2023b</strain>
        <tissue evidence="1">Whole body</tissue>
    </source>
</reference>
<dbReference type="EMBL" id="JARQZJ010000123">
    <property type="protein sequence ID" value="KAK9889674.1"/>
    <property type="molecule type" value="Genomic_DNA"/>
</dbReference>
<protein>
    <submittedName>
        <fullName evidence="1">Uncharacterized protein</fullName>
    </submittedName>
</protein>
<dbReference type="AlphaFoldDB" id="A0AAW1V962"/>
<dbReference type="Proteomes" id="UP001431783">
    <property type="component" value="Unassembled WGS sequence"/>
</dbReference>
<gene>
    <name evidence="1" type="ORF">WA026_007053</name>
</gene>
<name>A0AAW1V962_9CUCU</name>
<proteinExistence type="predicted"/>
<keyword evidence="2" id="KW-1185">Reference proteome</keyword>
<accession>A0AAW1V962</accession>
<evidence type="ECO:0000313" key="1">
    <source>
        <dbReference type="EMBL" id="KAK9889674.1"/>
    </source>
</evidence>
<comment type="caution">
    <text evidence="1">The sequence shown here is derived from an EMBL/GenBank/DDBJ whole genome shotgun (WGS) entry which is preliminary data.</text>
</comment>
<dbReference type="PROSITE" id="PS51257">
    <property type="entry name" value="PROKAR_LIPOPROTEIN"/>
    <property type="match status" value="1"/>
</dbReference>
<organism evidence="1 2">
    <name type="scientific">Henosepilachna vigintioctopunctata</name>
    <dbReference type="NCBI Taxonomy" id="420089"/>
    <lineage>
        <taxon>Eukaryota</taxon>
        <taxon>Metazoa</taxon>
        <taxon>Ecdysozoa</taxon>
        <taxon>Arthropoda</taxon>
        <taxon>Hexapoda</taxon>
        <taxon>Insecta</taxon>
        <taxon>Pterygota</taxon>
        <taxon>Neoptera</taxon>
        <taxon>Endopterygota</taxon>
        <taxon>Coleoptera</taxon>
        <taxon>Polyphaga</taxon>
        <taxon>Cucujiformia</taxon>
        <taxon>Coccinelloidea</taxon>
        <taxon>Coccinellidae</taxon>
        <taxon>Epilachninae</taxon>
        <taxon>Epilachnini</taxon>
        <taxon>Henosepilachna</taxon>
    </lineage>
</organism>